<dbReference type="EMBL" id="CAMXCT020003334">
    <property type="protein sequence ID" value="CAL1157180.1"/>
    <property type="molecule type" value="Genomic_DNA"/>
</dbReference>
<dbReference type="AlphaFoldDB" id="A0A9P1GAM1"/>
<proteinExistence type="predicted"/>
<evidence type="ECO:0000313" key="3">
    <source>
        <dbReference type="Proteomes" id="UP001152797"/>
    </source>
</evidence>
<dbReference type="Proteomes" id="UP001152797">
    <property type="component" value="Unassembled WGS sequence"/>
</dbReference>
<dbReference type="EMBL" id="CAMXCT010003334">
    <property type="protein sequence ID" value="CAI4003805.1"/>
    <property type="molecule type" value="Genomic_DNA"/>
</dbReference>
<evidence type="ECO:0000313" key="1">
    <source>
        <dbReference type="EMBL" id="CAI4003805.1"/>
    </source>
</evidence>
<dbReference type="OrthoDB" id="447855at2759"/>
<keyword evidence="3" id="KW-1185">Reference proteome</keyword>
<accession>A0A9P1GAM1</accession>
<reference evidence="2 3" key="2">
    <citation type="submission" date="2024-05" db="EMBL/GenBank/DDBJ databases">
        <authorList>
            <person name="Chen Y."/>
            <person name="Shah S."/>
            <person name="Dougan E. K."/>
            <person name="Thang M."/>
            <person name="Chan C."/>
        </authorList>
    </citation>
    <scope>NUCLEOTIDE SEQUENCE [LARGE SCALE GENOMIC DNA]</scope>
</reference>
<dbReference type="EMBL" id="CAMXCT030003334">
    <property type="protein sequence ID" value="CAL4791117.1"/>
    <property type="molecule type" value="Genomic_DNA"/>
</dbReference>
<evidence type="ECO:0000313" key="2">
    <source>
        <dbReference type="EMBL" id="CAL4791117.1"/>
    </source>
</evidence>
<reference evidence="1" key="1">
    <citation type="submission" date="2022-10" db="EMBL/GenBank/DDBJ databases">
        <authorList>
            <person name="Chen Y."/>
            <person name="Dougan E. K."/>
            <person name="Chan C."/>
            <person name="Rhodes N."/>
            <person name="Thang M."/>
        </authorList>
    </citation>
    <scope>NUCLEOTIDE SEQUENCE</scope>
</reference>
<protein>
    <submittedName>
        <fullName evidence="2">Transposon protein</fullName>
    </submittedName>
</protein>
<comment type="caution">
    <text evidence="1">The sequence shown here is derived from an EMBL/GenBank/DDBJ whole genome shotgun (WGS) entry which is preliminary data.</text>
</comment>
<gene>
    <name evidence="1" type="ORF">C1SCF055_LOCUS29636</name>
</gene>
<organism evidence="1">
    <name type="scientific">Cladocopium goreaui</name>
    <dbReference type="NCBI Taxonomy" id="2562237"/>
    <lineage>
        <taxon>Eukaryota</taxon>
        <taxon>Sar</taxon>
        <taxon>Alveolata</taxon>
        <taxon>Dinophyceae</taxon>
        <taxon>Suessiales</taxon>
        <taxon>Symbiodiniaceae</taxon>
        <taxon>Cladocopium</taxon>
    </lineage>
</organism>
<sequence>MPREGDKLLAICIVYVDDVLLSCREDYKKEEFYDLFKLGSEKELTLTEPLEFKGKEISLIEQDGKFNLKVTQKRFIKNTEPGKTRPEVGAWVSLANKGKDTNPADLAQLYQTLDYIRENPDAGLLFQDVAVNKATTIIGYADSSWANAAKCASQQGSIVMMTTPHCTQVPTKANVIDWRSNRSARICRSTLAAEAIACDDCVDRAYFVNEDLTEILTGVPPHKDSEKWKLQQLQVTDCRSLFDAVSAENPRTTEKRTYVDIRSIQEFIGVETIFWTPTHLMFADGLTKATEALREAFAKWLQRPYVQLKETSMKESITGDNYQHLKIT</sequence>
<name>A0A9P1GAM1_9DINO</name>